<dbReference type="Proteomes" id="UP000789405">
    <property type="component" value="Unassembled WGS sequence"/>
</dbReference>
<feature type="non-terminal residue" evidence="1">
    <location>
        <position position="84"/>
    </location>
</feature>
<evidence type="ECO:0000313" key="1">
    <source>
        <dbReference type="EMBL" id="CAG8807362.1"/>
    </source>
</evidence>
<dbReference type="OrthoDB" id="10416374at2759"/>
<proteinExistence type="predicted"/>
<evidence type="ECO:0000313" key="2">
    <source>
        <dbReference type="Proteomes" id="UP000789405"/>
    </source>
</evidence>
<organism evidence="1 2">
    <name type="scientific">Dentiscutata erythropus</name>
    <dbReference type="NCBI Taxonomy" id="1348616"/>
    <lineage>
        <taxon>Eukaryota</taxon>
        <taxon>Fungi</taxon>
        <taxon>Fungi incertae sedis</taxon>
        <taxon>Mucoromycota</taxon>
        <taxon>Glomeromycotina</taxon>
        <taxon>Glomeromycetes</taxon>
        <taxon>Diversisporales</taxon>
        <taxon>Gigasporaceae</taxon>
        <taxon>Dentiscutata</taxon>
    </lineage>
</organism>
<sequence>MLEESNINQNIVYNCDILEDVKLIGRESYEDVSYEISSKFRDPITSKSIRINSFKTRLLVDELKQFNSVRPHMYILEFYGITKS</sequence>
<protein>
    <submittedName>
        <fullName evidence="1">27930_t:CDS:1</fullName>
    </submittedName>
</protein>
<gene>
    <name evidence="1" type="ORF">DERYTH_LOCUS24657</name>
</gene>
<dbReference type="EMBL" id="CAJVPY010042467">
    <property type="protein sequence ID" value="CAG8807362.1"/>
    <property type="molecule type" value="Genomic_DNA"/>
</dbReference>
<dbReference type="AlphaFoldDB" id="A0A9N9K1D4"/>
<comment type="caution">
    <text evidence="1">The sequence shown here is derived from an EMBL/GenBank/DDBJ whole genome shotgun (WGS) entry which is preliminary data.</text>
</comment>
<reference evidence="1" key="1">
    <citation type="submission" date="2021-06" db="EMBL/GenBank/DDBJ databases">
        <authorList>
            <person name="Kallberg Y."/>
            <person name="Tangrot J."/>
            <person name="Rosling A."/>
        </authorList>
    </citation>
    <scope>NUCLEOTIDE SEQUENCE</scope>
    <source>
        <strain evidence="1">MA453B</strain>
    </source>
</reference>
<accession>A0A9N9K1D4</accession>
<name>A0A9N9K1D4_9GLOM</name>
<keyword evidence="2" id="KW-1185">Reference proteome</keyword>